<accession>A0A2I1E2B2</accession>
<dbReference type="GO" id="GO:0008076">
    <property type="term" value="C:voltage-gated potassium channel complex"/>
    <property type="evidence" value="ECO:0007669"/>
    <property type="project" value="InterPro"/>
</dbReference>
<dbReference type="PANTHER" id="PTHR11537:SF254">
    <property type="entry name" value="POTASSIUM VOLTAGE-GATED CHANNEL PROTEIN SHAB"/>
    <property type="match status" value="1"/>
</dbReference>
<evidence type="ECO:0000313" key="8">
    <source>
        <dbReference type="EMBL" id="CAB5360082.1"/>
    </source>
</evidence>
<gene>
    <name evidence="8" type="ORF">CHRIB12_LOCUS8016</name>
</gene>
<dbReference type="VEuPathDB" id="FungiDB:RhiirFUN_011596"/>
<reference evidence="8" key="1">
    <citation type="submission" date="2020-05" db="EMBL/GenBank/DDBJ databases">
        <authorList>
            <person name="Rincon C."/>
            <person name="Sanders R I."/>
            <person name="Robbins C."/>
            <person name="Chaturvedi A."/>
        </authorList>
    </citation>
    <scope>NUCLEOTIDE SEQUENCE</scope>
    <source>
        <strain evidence="8">CHB12</strain>
    </source>
</reference>
<dbReference type="Gene3D" id="3.30.710.10">
    <property type="entry name" value="Potassium Channel Kv1.1, Chain A"/>
    <property type="match status" value="1"/>
</dbReference>
<evidence type="ECO:0000313" key="9">
    <source>
        <dbReference type="Proteomes" id="UP000684084"/>
    </source>
</evidence>
<evidence type="ECO:0000256" key="5">
    <source>
        <dbReference type="ARBA" id="ARBA00023065"/>
    </source>
</evidence>
<dbReference type="GO" id="GO:0051260">
    <property type="term" value="P:protein homooligomerization"/>
    <property type="evidence" value="ECO:0007669"/>
    <property type="project" value="InterPro"/>
</dbReference>
<dbReference type="InterPro" id="IPR011333">
    <property type="entry name" value="SKP1/BTB/POZ_sf"/>
</dbReference>
<keyword evidence="6" id="KW-0472">Membrane</keyword>
<keyword evidence="2" id="KW-0813">Transport</keyword>
<dbReference type="AlphaFoldDB" id="A0A2I1E2B2"/>
<evidence type="ECO:0000256" key="4">
    <source>
        <dbReference type="ARBA" id="ARBA00022989"/>
    </source>
</evidence>
<dbReference type="PANTHER" id="PTHR11537">
    <property type="entry name" value="VOLTAGE-GATED POTASSIUM CHANNEL"/>
    <property type="match status" value="1"/>
</dbReference>
<evidence type="ECO:0000256" key="7">
    <source>
        <dbReference type="ARBA" id="ARBA00023303"/>
    </source>
</evidence>
<dbReference type="InterPro" id="IPR028325">
    <property type="entry name" value="VG_K_chnl"/>
</dbReference>
<dbReference type="VEuPathDB" id="FungiDB:FUN_014418"/>
<sequence length="239" mass="28737">MSSQNKDERIVLNIGGIKYETYRSTLSAYPDTLLGTMFQERNEELLKPNKNEYFFDRNGKAFHYIMEYYRTGKIFWLEEENNNFITKQELRFELDFFQISYNLPNIYNISSSSPNSFLQRKSFPQINDLLKDFIESLKSCIYETAWNLKENLDISFYSYTNNNYKEFSNNNIEHIEYILKPFKTSGYKLLNKFKLEIEDELKNSIKELIKLEITHNPELISVIRRPPHYNLNFRIQNIL</sequence>
<dbReference type="EMBL" id="CAGKOT010000015">
    <property type="protein sequence ID" value="CAB5360082.1"/>
    <property type="molecule type" value="Genomic_DNA"/>
</dbReference>
<dbReference type="PROSITE" id="PS50097">
    <property type="entry name" value="BTB"/>
    <property type="match status" value="1"/>
</dbReference>
<dbReference type="GO" id="GO:0001508">
    <property type="term" value="P:action potential"/>
    <property type="evidence" value="ECO:0007669"/>
    <property type="project" value="TreeGrafter"/>
</dbReference>
<dbReference type="SMART" id="SM00225">
    <property type="entry name" value="BTB"/>
    <property type="match status" value="1"/>
</dbReference>
<protein>
    <submittedName>
        <fullName evidence="8">Uncharacterized protein</fullName>
    </submittedName>
</protein>
<dbReference type="Proteomes" id="UP000684084">
    <property type="component" value="Unassembled WGS sequence"/>
</dbReference>
<organism evidence="8 9">
    <name type="scientific">Rhizophagus irregularis</name>
    <dbReference type="NCBI Taxonomy" id="588596"/>
    <lineage>
        <taxon>Eukaryota</taxon>
        <taxon>Fungi</taxon>
        <taxon>Fungi incertae sedis</taxon>
        <taxon>Mucoromycota</taxon>
        <taxon>Glomeromycotina</taxon>
        <taxon>Glomeromycetes</taxon>
        <taxon>Glomerales</taxon>
        <taxon>Glomeraceae</taxon>
        <taxon>Rhizophagus</taxon>
    </lineage>
</organism>
<keyword evidence="3" id="KW-0812">Transmembrane</keyword>
<dbReference type="VEuPathDB" id="FungiDB:RhiirA1_490222"/>
<evidence type="ECO:0000256" key="2">
    <source>
        <dbReference type="ARBA" id="ARBA00022448"/>
    </source>
</evidence>
<keyword evidence="4" id="KW-1133">Transmembrane helix</keyword>
<dbReference type="OrthoDB" id="10025005at2759"/>
<comment type="caution">
    <text evidence="8">The sequence shown here is derived from an EMBL/GenBank/DDBJ whole genome shotgun (WGS) entry which is preliminary data.</text>
</comment>
<dbReference type="InterPro" id="IPR000210">
    <property type="entry name" value="BTB/POZ_dom"/>
</dbReference>
<comment type="subcellular location">
    <subcellularLocation>
        <location evidence="1">Membrane</location>
        <topology evidence="1">Multi-pass membrane protein</topology>
    </subcellularLocation>
</comment>
<dbReference type="GO" id="GO:0005249">
    <property type="term" value="F:voltage-gated potassium channel activity"/>
    <property type="evidence" value="ECO:0007669"/>
    <property type="project" value="InterPro"/>
</dbReference>
<dbReference type="InterPro" id="IPR003131">
    <property type="entry name" value="T1-type_BTB"/>
</dbReference>
<name>A0A2I1E2B2_9GLOM</name>
<evidence type="ECO:0000256" key="6">
    <source>
        <dbReference type="ARBA" id="ARBA00023136"/>
    </source>
</evidence>
<proteinExistence type="predicted"/>
<keyword evidence="5" id="KW-0406">Ion transport</keyword>
<dbReference type="SUPFAM" id="SSF54695">
    <property type="entry name" value="POZ domain"/>
    <property type="match status" value="1"/>
</dbReference>
<evidence type="ECO:0000256" key="3">
    <source>
        <dbReference type="ARBA" id="ARBA00022692"/>
    </source>
</evidence>
<keyword evidence="7" id="KW-0407">Ion channel</keyword>
<evidence type="ECO:0000256" key="1">
    <source>
        <dbReference type="ARBA" id="ARBA00004141"/>
    </source>
</evidence>
<dbReference type="Pfam" id="PF02214">
    <property type="entry name" value="BTB_2"/>
    <property type="match status" value="1"/>
</dbReference>